<feature type="region of interest" description="Disordered" evidence="8">
    <location>
        <begin position="94"/>
        <end position="126"/>
    </location>
</feature>
<dbReference type="Ensembl" id="ENSLCAT00010029158.1">
    <property type="protein sequence ID" value="ENSLCAP00010028545.1"/>
    <property type="gene ID" value="ENSLCAG00010013390.1"/>
</dbReference>
<dbReference type="PROSITE" id="PS00027">
    <property type="entry name" value="HOMEOBOX_1"/>
    <property type="match status" value="1"/>
</dbReference>
<keyword evidence="2" id="KW-0217">Developmental protein</keyword>
<evidence type="ECO:0000259" key="9">
    <source>
        <dbReference type="PROSITE" id="PS50071"/>
    </source>
</evidence>
<keyword evidence="11" id="KW-1185">Reference proteome</keyword>
<evidence type="ECO:0000313" key="11">
    <source>
        <dbReference type="Proteomes" id="UP000314980"/>
    </source>
</evidence>
<evidence type="ECO:0000313" key="10">
    <source>
        <dbReference type="Ensembl" id="ENSLCAP00010028545.1"/>
    </source>
</evidence>
<evidence type="ECO:0000256" key="2">
    <source>
        <dbReference type="ARBA" id="ARBA00022473"/>
    </source>
</evidence>
<dbReference type="SMART" id="SM00389">
    <property type="entry name" value="HOX"/>
    <property type="match status" value="1"/>
</dbReference>
<evidence type="ECO:0000256" key="6">
    <source>
        <dbReference type="PROSITE-ProRule" id="PRU00108"/>
    </source>
</evidence>
<dbReference type="GeneTree" id="ENSGT00940000161234"/>
<dbReference type="PROSITE" id="PS50071">
    <property type="entry name" value="HOMEOBOX_2"/>
    <property type="match status" value="1"/>
</dbReference>
<reference evidence="11" key="1">
    <citation type="submission" date="2015-09" db="EMBL/GenBank/DDBJ databases">
        <authorList>
            <person name="Sai Rama Sridatta P."/>
        </authorList>
    </citation>
    <scope>NUCLEOTIDE SEQUENCE [LARGE SCALE GENOMIC DNA]</scope>
</reference>
<dbReference type="AlphaFoldDB" id="A0A4W6DU67"/>
<dbReference type="InterPro" id="IPR001356">
    <property type="entry name" value="HD"/>
</dbReference>
<feature type="domain" description="Homeobox" evidence="9">
    <location>
        <begin position="36"/>
        <end position="96"/>
    </location>
</feature>
<dbReference type="GO" id="GO:0000981">
    <property type="term" value="F:DNA-binding transcription factor activity, RNA polymerase II-specific"/>
    <property type="evidence" value="ECO:0007669"/>
    <property type="project" value="InterPro"/>
</dbReference>
<feature type="region of interest" description="Disordered" evidence="8">
    <location>
        <begin position="241"/>
        <end position="285"/>
    </location>
</feature>
<dbReference type="PANTHER" id="PTHR45793:SF9">
    <property type="entry name" value="HOMEOBOX PROTEIN OTX1"/>
    <property type="match status" value="1"/>
</dbReference>
<dbReference type="SUPFAM" id="SSF46689">
    <property type="entry name" value="Homeodomain-like"/>
    <property type="match status" value="1"/>
</dbReference>
<dbReference type="GO" id="GO:0003406">
    <property type="term" value="P:retinal pigment epithelium development"/>
    <property type="evidence" value="ECO:0007669"/>
    <property type="project" value="UniProtKB-ARBA"/>
</dbReference>
<feature type="DNA-binding region" description="Homeobox" evidence="6">
    <location>
        <begin position="38"/>
        <end position="97"/>
    </location>
</feature>
<dbReference type="InterPro" id="IPR017970">
    <property type="entry name" value="Homeobox_CS"/>
</dbReference>
<protein>
    <submittedName>
        <fullName evidence="10">Orthodenticle homeobox 1</fullName>
    </submittedName>
</protein>
<evidence type="ECO:0000256" key="1">
    <source>
        <dbReference type="ARBA" id="ARBA00004123"/>
    </source>
</evidence>
<name>A0A4W6DU67_LATCA</name>
<reference evidence="10" key="3">
    <citation type="submission" date="2025-09" db="UniProtKB">
        <authorList>
            <consortium name="Ensembl"/>
        </authorList>
    </citation>
    <scope>IDENTIFICATION</scope>
</reference>
<accession>A0A4W6DU67</accession>
<keyword evidence="3 6" id="KW-0238">DNA-binding</keyword>
<feature type="compositionally biased region" description="Pro residues" evidence="8">
    <location>
        <begin position="244"/>
        <end position="254"/>
    </location>
</feature>
<dbReference type="Gene3D" id="1.10.10.60">
    <property type="entry name" value="Homeodomain-like"/>
    <property type="match status" value="1"/>
</dbReference>
<evidence type="ECO:0000256" key="8">
    <source>
        <dbReference type="SAM" id="MobiDB-lite"/>
    </source>
</evidence>
<organism evidence="10 11">
    <name type="scientific">Lates calcarifer</name>
    <name type="common">Barramundi</name>
    <name type="synonym">Holocentrus calcarifer</name>
    <dbReference type="NCBI Taxonomy" id="8187"/>
    <lineage>
        <taxon>Eukaryota</taxon>
        <taxon>Metazoa</taxon>
        <taxon>Chordata</taxon>
        <taxon>Craniata</taxon>
        <taxon>Vertebrata</taxon>
        <taxon>Euteleostomi</taxon>
        <taxon>Actinopterygii</taxon>
        <taxon>Neopterygii</taxon>
        <taxon>Teleostei</taxon>
        <taxon>Neoteleostei</taxon>
        <taxon>Acanthomorphata</taxon>
        <taxon>Carangaria</taxon>
        <taxon>Carangaria incertae sedis</taxon>
        <taxon>Centropomidae</taxon>
        <taxon>Lates</taxon>
    </lineage>
</organism>
<proteinExistence type="predicted"/>
<gene>
    <name evidence="10" type="primary">OTX1</name>
</gene>
<evidence type="ECO:0000256" key="5">
    <source>
        <dbReference type="ARBA" id="ARBA00023242"/>
    </source>
</evidence>
<dbReference type="FunFam" id="1.10.10.60:FF:000142">
    <property type="entry name" value="homeobox protein OTX2 isoform X2"/>
    <property type="match status" value="1"/>
</dbReference>
<feature type="compositionally biased region" description="Pro residues" evidence="8">
    <location>
        <begin position="264"/>
        <end position="283"/>
    </location>
</feature>
<evidence type="ECO:0000256" key="3">
    <source>
        <dbReference type="ARBA" id="ARBA00023125"/>
    </source>
</evidence>
<dbReference type="Proteomes" id="UP000314980">
    <property type="component" value="Unassembled WGS sequence"/>
</dbReference>
<keyword evidence="5 6" id="KW-0539">Nucleus</keyword>
<dbReference type="PANTHER" id="PTHR45793">
    <property type="entry name" value="HOMEOBOX PROTEIN"/>
    <property type="match status" value="1"/>
</dbReference>
<keyword evidence="4 6" id="KW-0371">Homeobox</keyword>
<dbReference type="CDD" id="cd00086">
    <property type="entry name" value="homeodomain"/>
    <property type="match status" value="1"/>
</dbReference>
<dbReference type="GO" id="GO:0005634">
    <property type="term" value="C:nucleus"/>
    <property type="evidence" value="ECO:0007669"/>
    <property type="project" value="UniProtKB-SubCell"/>
</dbReference>
<evidence type="ECO:0000256" key="7">
    <source>
        <dbReference type="RuleBase" id="RU000682"/>
    </source>
</evidence>
<dbReference type="GO" id="GO:0000978">
    <property type="term" value="F:RNA polymerase II cis-regulatory region sequence-specific DNA binding"/>
    <property type="evidence" value="ECO:0007669"/>
    <property type="project" value="TreeGrafter"/>
</dbReference>
<evidence type="ECO:0000256" key="4">
    <source>
        <dbReference type="ARBA" id="ARBA00023155"/>
    </source>
</evidence>
<dbReference type="Pfam" id="PF00046">
    <property type="entry name" value="Homeodomain"/>
    <property type="match status" value="1"/>
</dbReference>
<dbReference type="GO" id="GO:0035295">
    <property type="term" value="P:tube development"/>
    <property type="evidence" value="ECO:0007669"/>
    <property type="project" value="UniProtKB-ARBA"/>
</dbReference>
<sequence>MMSYLKQPPYGVNGLGLSGAAMDLLHPSVGYPATPRKQRRERTTFTRSQLDVLEALFAKTRYPDIFMREEVALKINLPESRVQVWFKNRRAKCRQQQQSGSSAKARPPKKKSSPARESTGSESSWPVHTSCRLQHRLILLFLLLHQSHRPNSAQQHLYLHQHSLLHLEPSYLPGKRSCSCCGPTPRARTPIQRVLYAAFNVRLCCRRHFLPHVLQPDAGLRPGLPCPLQLLLQRRGLRILPGPHALPPPSPPAQPHDSLLHVRPPAPPHQPVIRPPPPSPPSPGLRRLWPGLQLLRLPGLQRADCSLLVEAQL</sequence>
<reference evidence="10" key="2">
    <citation type="submission" date="2025-08" db="UniProtKB">
        <authorList>
            <consortium name="Ensembl"/>
        </authorList>
    </citation>
    <scope>IDENTIFICATION</scope>
</reference>
<dbReference type="InterPro" id="IPR009057">
    <property type="entry name" value="Homeodomain-like_sf"/>
</dbReference>
<comment type="subcellular location">
    <subcellularLocation>
        <location evidence="1 6 7">Nucleus</location>
    </subcellularLocation>
</comment>